<dbReference type="PANTHER" id="PTHR43806:SF11">
    <property type="entry name" value="CEREVISIN-RELATED"/>
    <property type="match status" value="1"/>
</dbReference>
<dbReference type="GO" id="GO:0006508">
    <property type="term" value="P:proteolysis"/>
    <property type="evidence" value="ECO:0007669"/>
    <property type="project" value="UniProtKB-KW"/>
</dbReference>
<keyword evidence="3" id="KW-0964">Secreted</keyword>
<dbReference type="PANTHER" id="PTHR43806">
    <property type="entry name" value="PEPTIDASE S8"/>
    <property type="match status" value="1"/>
</dbReference>
<name>A0A1I6TAS9_9BACL</name>
<feature type="chain" id="PRO_5038924422" evidence="9">
    <location>
        <begin position="23"/>
        <end position="383"/>
    </location>
</feature>
<evidence type="ECO:0000256" key="8">
    <source>
        <dbReference type="RuleBase" id="RU003355"/>
    </source>
</evidence>
<dbReference type="Pfam" id="PF00082">
    <property type="entry name" value="Peptidase_S8"/>
    <property type="match status" value="1"/>
</dbReference>
<evidence type="ECO:0000313" key="12">
    <source>
        <dbReference type="EMBL" id="SFS86324.1"/>
    </source>
</evidence>
<dbReference type="PROSITE" id="PS00136">
    <property type="entry name" value="SUBTILASE_ASP"/>
    <property type="match status" value="1"/>
</dbReference>
<protein>
    <submittedName>
        <fullName evidence="12">Thermitase</fullName>
    </submittedName>
</protein>
<evidence type="ECO:0000256" key="9">
    <source>
        <dbReference type="SAM" id="SignalP"/>
    </source>
</evidence>
<evidence type="ECO:0000259" key="10">
    <source>
        <dbReference type="Pfam" id="PF00082"/>
    </source>
</evidence>
<dbReference type="PROSITE" id="PS00138">
    <property type="entry name" value="SUBTILASE_SER"/>
    <property type="match status" value="1"/>
</dbReference>
<dbReference type="InterPro" id="IPR023827">
    <property type="entry name" value="Peptidase_S8_Asp-AS"/>
</dbReference>
<comment type="subcellular location">
    <subcellularLocation>
        <location evidence="1">Secreted</location>
    </subcellularLocation>
</comment>
<accession>A0A1I6TAS9</accession>
<dbReference type="InterPro" id="IPR034084">
    <property type="entry name" value="Thermitase-like_dom"/>
</dbReference>
<keyword evidence="5 7" id="KW-0378">Hydrolase</keyword>
<dbReference type="OrthoDB" id="9798386at2"/>
<dbReference type="GO" id="GO:0005576">
    <property type="term" value="C:extracellular region"/>
    <property type="evidence" value="ECO:0007669"/>
    <property type="project" value="UniProtKB-SubCell"/>
</dbReference>
<dbReference type="CDD" id="cd07484">
    <property type="entry name" value="Peptidases_S8_Thermitase_like"/>
    <property type="match status" value="1"/>
</dbReference>
<dbReference type="Pfam" id="PF22148">
    <property type="entry name" value="Fervidolysin_NPro-like"/>
    <property type="match status" value="1"/>
</dbReference>
<dbReference type="InterPro" id="IPR000209">
    <property type="entry name" value="Peptidase_S8/S53_dom"/>
</dbReference>
<dbReference type="SUPFAM" id="SSF52743">
    <property type="entry name" value="Subtilisin-like"/>
    <property type="match status" value="1"/>
</dbReference>
<dbReference type="Gene3D" id="3.40.50.200">
    <property type="entry name" value="Peptidase S8/S53 domain"/>
    <property type="match status" value="1"/>
</dbReference>
<keyword evidence="13" id="KW-1185">Reference proteome</keyword>
<evidence type="ECO:0000256" key="7">
    <source>
        <dbReference type="PROSITE-ProRule" id="PRU01240"/>
    </source>
</evidence>
<feature type="active site" description="Charge relay system" evidence="7">
    <location>
        <position position="141"/>
    </location>
</feature>
<evidence type="ECO:0000256" key="1">
    <source>
        <dbReference type="ARBA" id="ARBA00004613"/>
    </source>
</evidence>
<dbReference type="InterPro" id="IPR050131">
    <property type="entry name" value="Peptidase_S8_subtilisin-like"/>
</dbReference>
<dbReference type="InterPro" id="IPR054399">
    <property type="entry name" value="Fervidolysin-like_N_prodom"/>
</dbReference>
<evidence type="ECO:0000256" key="2">
    <source>
        <dbReference type="ARBA" id="ARBA00011073"/>
    </source>
</evidence>
<dbReference type="RefSeq" id="WP_091837926.1">
    <property type="nucleotide sequence ID" value="NZ_FPAA01000009.1"/>
</dbReference>
<dbReference type="PRINTS" id="PR00723">
    <property type="entry name" value="SUBTILISIN"/>
</dbReference>
<evidence type="ECO:0000259" key="11">
    <source>
        <dbReference type="Pfam" id="PF22148"/>
    </source>
</evidence>
<dbReference type="PROSITE" id="PS00137">
    <property type="entry name" value="SUBTILASE_HIS"/>
    <property type="match status" value="1"/>
</dbReference>
<sequence length="383" mass="39412">MKKTAIIVSAIVLSAGVLTTLAQVNAQTPEKSSEIIVKYKNGATSSKMTALNDSVEAKVTGGSKKLDFQTVKVEGSAKDAIKKYEKDPNVAYAEKKIIFKATAEEPNDTDYSKQYGPQLLKAPEAWDTTKGSKDIKVAVVDTGVDYSHPELEGKVEKGGDYINNDEDPMDDQGHGTHCAGVIGAIANNNEGIAGIAPEVTIYAVKVLGADGSGDNETVAKGIQDAADAGASVISLSLGSPEKSQVVEDAVNYASEKGAVVVAAAGNDGSSTPSYPGGSEKAIGVGATDQNDAKADFSNYGADWVDVAAPGVDILSTVPGGKYEEMSGTSMATPHVAGVAGLVASTGKKGDEIREAIESTTDKVDGTGSDWKYGRVNAAAAVQQ</sequence>
<dbReference type="InterPro" id="IPR015500">
    <property type="entry name" value="Peptidase_S8_subtilisin-rel"/>
</dbReference>
<evidence type="ECO:0000256" key="4">
    <source>
        <dbReference type="ARBA" id="ARBA00022670"/>
    </source>
</evidence>
<proteinExistence type="inferred from homology"/>
<dbReference type="InterPro" id="IPR022398">
    <property type="entry name" value="Peptidase_S8_His-AS"/>
</dbReference>
<dbReference type="EMBL" id="FPAA01000009">
    <property type="protein sequence ID" value="SFS86324.1"/>
    <property type="molecule type" value="Genomic_DNA"/>
</dbReference>
<evidence type="ECO:0000256" key="6">
    <source>
        <dbReference type="ARBA" id="ARBA00022825"/>
    </source>
</evidence>
<feature type="domain" description="Peptidase S8/S53" evidence="10">
    <location>
        <begin position="133"/>
        <end position="373"/>
    </location>
</feature>
<keyword evidence="6 7" id="KW-0720">Serine protease</keyword>
<dbReference type="PROSITE" id="PS51892">
    <property type="entry name" value="SUBTILASE"/>
    <property type="match status" value="1"/>
</dbReference>
<gene>
    <name evidence="12" type="ORF">SAMN05444972_109133</name>
</gene>
<evidence type="ECO:0000313" key="13">
    <source>
        <dbReference type="Proteomes" id="UP000198660"/>
    </source>
</evidence>
<dbReference type="Proteomes" id="UP000198660">
    <property type="component" value="Unassembled WGS sequence"/>
</dbReference>
<dbReference type="GO" id="GO:0004252">
    <property type="term" value="F:serine-type endopeptidase activity"/>
    <property type="evidence" value="ECO:0007669"/>
    <property type="project" value="UniProtKB-UniRule"/>
</dbReference>
<keyword evidence="9" id="KW-0732">Signal</keyword>
<feature type="active site" description="Charge relay system" evidence="7">
    <location>
        <position position="174"/>
    </location>
</feature>
<feature type="active site" description="Charge relay system" evidence="7">
    <location>
        <position position="329"/>
    </location>
</feature>
<dbReference type="InterPro" id="IPR023828">
    <property type="entry name" value="Peptidase_S8_Ser-AS"/>
</dbReference>
<evidence type="ECO:0000256" key="3">
    <source>
        <dbReference type="ARBA" id="ARBA00022525"/>
    </source>
</evidence>
<dbReference type="InterPro" id="IPR036852">
    <property type="entry name" value="Peptidase_S8/S53_dom_sf"/>
</dbReference>
<feature type="signal peptide" evidence="9">
    <location>
        <begin position="1"/>
        <end position="22"/>
    </location>
</feature>
<dbReference type="AlphaFoldDB" id="A0A1I6TAS9"/>
<feature type="domain" description="Fervidolysin-like N-terminal prodomain" evidence="11">
    <location>
        <begin position="34"/>
        <end position="94"/>
    </location>
</feature>
<comment type="similarity">
    <text evidence="2 7 8">Belongs to the peptidase S8 family.</text>
</comment>
<organism evidence="12 13">
    <name type="scientific">Marininema halotolerans</name>
    <dbReference type="NCBI Taxonomy" id="1155944"/>
    <lineage>
        <taxon>Bacteria</taxon>
        <taxon>Bacillati</taxon>
        <taxon>Bacillota</taxon>
        <taxon>Bacilli</taxon>
        <taxon>Bacillales</taxon>
        <taxon>Thermoactinomycetaceae</taxon>
        <taxon>Marininema</taxon>
    </lineage>
</organism>
<keyword evidence="4 7" id="KW-0645">Protease</keyword>
<reference evidence="13" key="1">
    <citation type="submission" date="2016-10" db="EMBL/GenBank/DDBJ databases">
        <authorList>
            <person name="Varghese N."/>
            <person name="Submissions S."/>
        </authorList>
    </citation>
    <scope>NUCLEOTIDE SEQUENCE [LARGE SCALE GENOMIC DNA]</scope>
    <source>
        <strain evidence="13">DSM 45789</strain>
    </source>
</reference>
<evidence type="ECO:0000256" key="5">
    <source>
        <dbReference type="ARBA" id="ARBA00022801"/>
    </source>
</evidence>